<name>Q0FHE7_SALBH</name>
<dbReference type="Proteomes" id="UP000006230">
    <property type="component" value="Unassembled WGS sequence"/>
</dbReference>
<keyword evidence="2" id="KW-1185">Reference proteome</keyword>
<comment type="caution">
    <text evidence="1">The sequence shown here is derived from an EMBL/GenBank/DDBJ whole genome shotgun (WGS) entry which is preliminary data.</text>
</comment>
<dbReference type="EMBL" id="AATQ01000075">
    <property type="protein sequence ID" value="EAU43612.1"/>
    <property type="molecule type" value="Genomic_DNA"/>
</dbReference>
<accession>Q0FHE7</accession>
<organism evidence="1 2">
    <name type="scientific">Salipiger bermudensis (strain DSM 26914 / JCM 13377 / KCTC 12554 / HTCC2601)</name>
    <name type="common">Pelagibaca bermudensis</name>
    <dbReference type="NCBI Taxonomy" id="314265"/>
    <lineage>
        <taxon>Bacteria</taxon>
        <taxon>Pseudomonadati</taxon>
        <taxon>Pseudomonadota</taxon>
        <taxon>Alphaproteobacteria</taxon>
        <taxon>Rhodobacterales</taxon>
        <taxon>Roseobacteraceae</taxon>
        <taxon>Salipiger</taxon>
    </lineage>
</organism>
<dbReference type="OrthoDB" id="7689228at2"/>
<evidence type="ECO:0000313" key="1">
    <source>
        <dbReference type="EMBL" id="EAU43612.1"/>
    </source>
</evidence>
<protein>
    <recommendedName>
        <fullName evidence="3">Ferric uptake regulation protein</fullName>
    </recommendedName>
</protein>
<dbReference type="STRING" id="314265.R2601_22606"/>
<reference evidence="1 2" key="1">
    <citation type="journal article" date="2010" name="J. Bacteriol.">
        <title>Genome sequences of Pelagibaca bermudensis HTCC2601T and Maritimibacter alkaliphilus HTCC2654T, the type strains of two marine Roseobacter genera.</title>
        <authorList>
            <person name="Thrash J.C."/>
            <person name="Cho J.C."/>
            <person name="Ferriera S."/>
            <person name="Johnson J."/>
            <person name="Vergin K.L."/>
            <person name="Giovannoni S.J."/>
        </authorList>
    </citation>
    <scope>NUCLEOTIDE SEQUENCE [LARGE SCALE GENOMIC DNA]</scope>
    <source>
        <strain evidence="2">DSM 26914 / JCM 13377 / KCTC 12554 / HTCC2601</strain>
    </source>
</reference>
<dbReference type="AlphaFoldDB" id="Q0FHE7"/>
<evidence type="ECO:0008006" key="3">
    <source>
        <dbReference type="Google" id="ProtNLM"/>
    </source>
</evidence>
<sequence>MDKLTPIFELRDMLRQLERDVGLDDLSRTERDVLLAAHSLTARVGDAISTEQMRNHALLEPVAQATLYRAIRTLLGHGLLERAGQSKARNYVVRSDLVGKDLQQS</sequence>
<proteinExistence type="predicted"/>
<dbReference type="HOGENOM" id="CLU_180720_1_0_5"/>
<gene>
    <name evidence="1" type="ORF">R2601_22606</name>
</gene>
<evidence type="ECO:0000313" key="2">
    <source>
        <dbReference type="Proteomes" id="UP000006230"/>
    </source>
</evidence>
<dbReference type="RefSeq" id="WP_007799682.1">
    <property type="nucleotide sequence ID" value="NZ_DS022276.1"/>
</dbReference>
<dbReference type="eggNOG" id="ENOG5032X3U">
    <property type="taxonomic scope" value="Bacteria"/>
</dbReference>